<keyword evidence="8" id="KW-0594">Phospholipid biosynthesis</keyword>
<dbReference type="Pfam" id="PF02666">
    <property type="entry name" value="PS_Dcarbxylase"/>
    <property type="match status" value="1"/>
</dbReference>
<evidence type="ECO:0000313" key="13">
    <source>
        <dbReference type="EMBL" id="ADU29820.1"/>
    </source>
</evidence>
<evidence type="ECO:0000256" key="4">
    <source>
        <dbReference type="ARBA" id="ARBA00022516"/>
    </source>
</evidence>
<dbReference type="InterPro" id="IPR033177">
    <property type="entry name" value="PSD-B"/>
</dbReference>
<dbReference type="PANTHER" id="PTHR10067:SF6">
    <property type="entry name" value="PHOSPHATIDYLSERINE DECARBOXYLASE PROENZYME, MITOCHONDRIAL"/>
    <property type="match status" value="1"/>
</dbReference>
<evidence type="ECO:0000256" key="11">
    <source>
        <dbReference type="ARBA" id="ARBA00023317"/>
    </source>
</evidence>
<keyword evidence="11" id="KW-0670">Pyruvate</keyword>
<keyword evidence="9 13" id="KW-0456">Lyase</keyword>
<dbReference type="STRING" id="649639.Bcell_1557"/>
<comment type="pathway">
    <text evidence="12">Phospholipid metabolism; phosphatidylethanolamine biosynthesis.</text>
</comment>
<dbReference type="OrthoDB" id="9802030at2"/>
<evidence type="ECO:0000256" key="9">
    <source>
        <dbReference type="ARBA" id="ARBA00023239"/>
    </source>
</evidence>
<proteinExistence type="predicted"/>
<reference evidence="13 14" key="1">
    <citation type="submission" date="2010-12" db="EMBL/GenBank/DDBJ databases">
        <title>Complete sequence of Bacillus cellulosilyticus DSM 2522.</title>
        <authorList>
            <consortium name="US DOE Joint Genome Institute"/>
            <person name="Lucas S."/>
            <person name="Copeland A."/>
            <person name="Lapidus A."/>
            <person name="Cheng J.-F."/>
            <person name="Bruce D."/>
            <person name="Goodwin L."/>
            <person name="Pitluck S."/>
            <person name="Chertkov O."/>
            <person name="Detter J.C."/>
            <person name="Han C."/>
            <person name="Tapia R."/>
            <person name="Land M."/>
            <person name="Hauser L."/>
            <person name="Jeffries C."/>
            <person name="Kyrpides N."/>
            <person name="Ivanova N."/>
            <person name="Mikhailova N."/>
            <person name="Brumm P."/>
            <person name="Mead D."/>
            <person name="Woyke T."/>
        </authorList>
    </citation>
    <scope>NUCLEOTIDE SEQUENCE [LARGE SCALE GENOMIC DNA]</scope>
    <source>
        <strain evidence="14">ATCC 21833 / DSM 2522 / FERM P-1141 / JCM 9156 / N-4</strain>
    </source>
</reference>
<evidence type="ECO:0000313" key="14">
    <source>
        <dbReference type="Proteomes" id="UP000001401"/>
    </source>
</evidence>
<gene>
    <name evidence="13" type="ordered locus">Bcell_1557</name>
</gene>
<organism evidence="13 14">
    <name type="scientific">Evansella cellulosilytica (strain ATCC 21833 / DSM 2522 / FERM P-1141 / JCM 9156 / N-4)</name>
    <name type="common">Bacillus cellulosilyticus</name>
    <dbReference type="NCBI Taxonomy" id="649639"/>
    <lineage>
        <taxon>Bacteria</taxon>
        <taxon>Bacillati</taxon>
        <taxon>Bacillota</taxon>
        <taxon>Bacilli</taxon>
        <taxon>Bacillales</taxon>
        <taxon>Bacillaceae</taxon>
        <taxon>Evansella</taxon>
    </lineage>
</organism>
<dbReference type="eggNOG" id="COG0688">
    <property type="taxonomic scope" value="Bacteria"/>
</dbReference>
<dbReference type="GO" id="GO:0004609">
    <property type="term" value="F:phosphatidylserine decarboxylase activity"/>
    <property type="evidence" value="ECO:0007669"/>
    <property type="project" value="UniProtKB-EC"/>
</dbReference>
<name>E6TVZ7_EVAC2</name>
<dbReference type="NCBIfam" id="TIGR00163">
    <property type="entry name" value="PS_decarb"/>
    <property type="match status" value="1"/>
</dbReference>
<dbReference type="KEGG" id="bco:Bcell_1557"/>
<keyword evidence="14" id="KW-1185">Reference proteome</keyword>
<dbReference type="GO" id="GO:0006646">
    <property type="term" value="P:phosphatidylethanolamine biosynthetic process"/>
    <property type="evidence" value="ECO:0007669"/>
    <property type="project" value="UniProtKB-UniPathway"/>
</dbReference>
<evidence type="ECO:0000256" key="8">
    <source>
        <dbReference type="ARBA" id="ARBA00023209"/>
    </source>
</evidence>
<keyword evidence="10" id="KW-1208">Phospholipid metabolism</keyword>
<keyword evidence="4" id="KW-0444">Lipid biosynthesis</keyword>
<evidence type="ECO:0000256" key="5">
    <source>
        <dbReference type="ARBA" id="ARBA00022793"/>
    </source>
</evidence>
<accession>E6TVZ7</accession>
<evidence type="ECO:0000256" key="7">
    <source>
        <dbReference type="ARBA" id="ARBA00023145"/>
    </source>
</evidence>
<keyword evidence="6" id="KW-0443">Lipid metabolism</keyword>
<protein>
    <recommendedName>
        <fullName evidence="3">phosphatidylserine decarboxylase</fullName>
        <ecNumber evidence="3">4.1.1.65</ecNumber>
    </recommendedName>
</protein>
<dbReference type="EC" id="4.1.1.65" evidence="3"/>
<dbReference type="NCBIfam" id="NF002853">
    <property type="entry name" value="PRK03140.1"/>
    <property type="match status" value="1"/>
</dbReference>
<keyword evidence="5" id="KW-0210">Decarboxylase</keyword>
<comment type="pathway">
    <text evidence="2">Lipid metabolism.</text>
</comment>
<evidence type="ECO:0000256" key="1">
    <source>
        <dbReference type="ARBA" id="ARBA00001928"/>
    </source>
</evidence>
<sequence length="260" mass="29553">MKKHLYKAMVQLTNNPIYSDILKRFATSKMSGKLNQSFVNAFNINQEELQYEINHYPTIHDFFIRQLKEGAREVDVSPSSVVSPVDGVLTEWGTIDEKANFYVKENDYPLKKLLGLKNTTRRYIGGTYMVFYLSPKDYHRIHSPIKAKVVKRWALGKYSEPVNKMGLLLGEKPLANNYRLITELKVEQKHVALAKIGALNVNSVHASHLKPQLEKGEELGYFSFGSSVVLLFEAGLIKTAFATDEQDIMIRQGEKIGTLV</sequence>
<evidence type="ECO:0000256" key="3">
    <source>
        <dbReference type="ARBA" id="ARBA00012243"/>
    </source>
</evidence>
<dbReference type="AlphaFoldDB" id="E6TVZ7"/>
<dbReference type="UniPathway" id="UPA00558"/>
<dbReference type="PANTHER" id="PTHR10067">
    <property type="entry name" value="PHOSPHATIDYLSERINE DECARBOXYLASE"/>
    <property type="match status" value="1"/>
</dbReference>
<dbReference type="InterPro" id="IPR003817">
    <property type="entry name" value="PS_Dcarbxylase"/>
</dbReference>
<comment type="cofactor">
    <cofactor evidence="1">
        <name>pyruvate</name>
        <dbReference type="ChEBI" id="CHEBI:15361"/>
    </cofactor>
</comment>
<dbReference type="Proteomes" id="UP000001401">
    <property type="component" value="Chromosome"/>
</dbReference>
<dbReference type="EMBL" id="CP002394">
    <property type="protein sequence ID" value="ADU29820.1"/>
    <property type="molecule type" value="Genomic_DNA"/>
</dbReference>
<dbReference type="HOGENOM" id="CLU_029061_4_0_9"/>
<evidence type="ECO:0000256" key="2">
    <source>
        <dbReference type="ARBA" id="ARBA00005189"/>
    </source>
</evidence>
<evidence type="ECO:0000256" key="12">
    <source>
        <dbReference type="ARBA" id="ARBA00024326"/>
    </source>
</evidence>
<evidence type="ECO:0000256" key="6">
    <source>
        <dbReference type="ARBA" id="ARBA00023098"/>
    </source>
</evidence>
<evidence type="ECO:0000256" key="10">
    <source>
        <dbReference type="ARBA" id="ARBA00023264"/>
    </source>
</evidence>
<keyword evidence="7" id="KW-0865">Zymogen</keyword>
<dbReference type="RefSeq" id="WP_013488157.1">
    <property type="nucleotide sequence ID" value="NC_014829.1"/>
</dbReference>